<feature type="transmembrane region" description="Helical" evidence="10">
    <location>
        <begin position="503"/>
        <end position="523"/>
    </location>
</feature>
<reference evidence="13" key="1">
    <citation type="journal article" date="2014" name="Genome Announc.">
        <title>Genome sequence of the yeast Cyberlindnera fabianii (Hansenula fabianii).</title>
        <authorList>
            <person name="Freel K.C."/>
            <person name="Sarilar V."/>
            <person name="Neuveglise C."/>
            <person name="Devillers H."/>
            <person name="Friedrich A."/>
            <person name="Schacherer J."/>
        </authorList>
    </citation>
    <scope>NUCLEOTIDE SEQUENCE</scope>
    <source>
        <strain evidence="13">YJS4271</strain>
    </source>
</reference>
<dbReference type="Proteomes" id="UP000189513">
    <property type="component" value="Unassembled WGS sequence"/>
</dbReference>
<keyword evidence="15" id="KW-1185">Reference proteome</keyword>
<keyword evidence="4 10" id="KW-1133">Transmembrane helix</keyword>
<evidence type="ECO:0000256" key="8">
    <source>
        <dbReference type="ARBA" id="ARBA00038159"/>
    </source>
</evidence>
<dbReference type="Pfam" id="PF25506">
    <property type="entry name" value="TIM-barrel_MTC6"/>
    <property type="match status" value="1"/>
</dbReference>
<evidence type="ECO:0000256" key="3">
    <source>
        <dbReference type="ARBA" id="ARBA00022729"/>
    </source>
</evidence>
<sequence length="552" mass="61123">MFPIYFSLLLIISALPRALSTSSWAVPSSERVIAIRSQRDVSANVTIDQLSLMGVGLSMTVFDREGYVSSALSDIRDLLDTGVQVLAVDLYWHEQLRKFQLCPYPLNSSYSLNATQTFKSKDGREIKCQSSLRLTDLAETVHSYLTDTDTNLSANLIILLFNILSISDTSSDVESAQIGTSNDTLSSVLLNYFDAKIYTPDGLNNDRSNGITYNALSQTSSTGWPTTSHFLFSEKRRLLAASSDANMPSNTTYQKSWDVSTVFNSTFLENTVTTANASSPSNSTERALESWRLDFGSGSDTFTTSLFSEAIAWGYSPVINSTSDDFTTLIGGFMNESLWSWAPSQPLSQYEARRISTDSDDTSQSAFSCGSLSVSEKKWQVSNCYADKHVACRLNNSTPFRWAVTVDKFSYFHAEDACADIPKSRYVSDASSMAKNATYIFSVPKSALEQKALNDLLSNANLNATDVWIDMNSIAIPDCWVTGGAYANCPYKKVSSHRNFVEMLTPSAVFCGVLLLGIMALRLRRVPIHDNRKYWKKLVNEYAESEYDGVPS</sequence>
<reference evidence="15" key="2">
    <citation type="journal article" date="2017" name="Genome Announc.">
        <title>Genome sequences of Cyberlindnera fabianii 65, Pichia kudriavzevii 129, and Saccharomyces cerevisiae 131 isolated from fermented masau fruits in Zimbabwe.</title>
        <authorList>
            <person name="van Rijswijck I.M.H."/>
            <person name="Derks M.F.L."/>
            <person name="Abee T."/>
            <person name="de Ridder D."/>
            <person name="Smid E.J."/>
        </authorList>
    </citation>
    <scope>NUCLEOTIDE SEQUENCE [LARGE SCALE GENOMIC DNA]</scope>
    <source>
        <strain evidence="15">65</strain>
    </source>
</reference>
<dbReference type="OMA" id="WGTIDPQ"/>
<dbReference type="STRING" id="36022.A0A061AUV9"/>
<feature type="domain" description="MTC6 partial TIM-barrel" evidence="12">
    <location>
        <begin position="27"/>
        <end position="340"/>
    </location>
</feature>
<dbReference type="VEuPathDB" id="FungiDB:BON22_4602"/>
<dbReference type="AlphaFoldDB" id="A0A061AUV9"/>
<evidence type="ECO:0000256" key="6">
    <source>
        <dbReference type="ARBA" id="ARBA00023180"/>
    </source>
</evidence>
<evidence type="ECO:0000313" key="14">
    <source>
        <dbReference type="EMBL" id="ONH65707.1"/>
    </source>
</evidence>
<evidence type="ECO:0000313" key="15">
    <source>
        <dbReference type="Proteomes" id="UP000189513"/>
    </source>
</evidence>
<evidence type="ECO:0000256" key="1">
    <source>
        <dbReference type="ARBA" id="ARBA00004479"/>
    </source>
</evidence>
<proteinExistence type="inferred from homology"/>
<evidence type="ECO:0000256" key="4">
    <source>
        <dbReference type="ARBA" id="ARBA00022989"/>
    </source>
</evidence>
<organism evidence="13">
    <name type="scientific">Cyberlindnera fabianii</name>
    <name type="common">Yeast</name>
    <name type="synonym">Hansenula fabianii</name>
    <dbReference type="NCBI Taxonomy" id="36022"/>
    <lineage>
        <taxon>Eukaryota</taxon>
        <taxon>Fungi</taxon>
        <taxon>Dikarya</taxon>
        <taxon>Ascomycota</taxon>
        <taxon>Saccharomycotina</taxon>
        <taxon>Saccharomycetes</taxon>
        <taxon>Phaffomycetales</taxon>
        <taxon>Phaffomycetaceae</taxon>
        <taxon>Cyberlindnera</taxon>
    </lineage>
</organism>
<comment type="subcellular location">
    <subcellularLocation>
        <location evidence="1">Membrane</location>
        <topology evidence="1">Single-pass type I membrane protein</topology>
    </subcellularLocation>
</comment>
<dbReference type="EMBL" id="LK052888">
    <property type="protein sequence ID" value="CDR39168.1"/>
    <property type="molecule type" value="Genomic_DNA"/>
</dbReference>
<dbReference type="InterPro" id="IPR051008">
    <property type="entry name" value="Telomere_Capping_Maintenance"/>
</dbReference>
<evidence type="ECO:0000259" key="12">
    <source>
        <dbReference type="Pfam" id="PF25506"/>
    </source>
</evidence>
<evidence type="ECO:0000256" key="11">
    <source>
        <dbReference type="SAM" id="SignalP"/>
    </source>
</evidence>
<gene>
    <name evidence="14" type="ORF">BON22_4602</name>
    <name evidence="13" type="ORF">CYFA0S_03e00408g</name>
</gene>
<reference evidence="14" key="3">
    <citation type="submission" date="2017-01" db="EMBL/GenBank/DDBJ databases">
        <authorList>
            <person name="Mah S.A."/>
            <person name="Swanson W.J."/>
            <person name="Moy G.W."/>
            <person name="Vacquier V.D."/>
        </authorList>
    </citation>
    <scope>NUCLEOTIDE SEQUENCE [LARGE SCALE GENOMIC DNA]</scope>
    <source>
        <strain evidence="14">65</strain>
    </source>
</reference>
<dbReference type="EMBL" id="MPUK01000010">
    <property type="protein sequence ID" value="ONH65707.1"/>
    <property type="molecule type" value="Genomic_DNA"/>
</dbReference>
<keyword evidence="6" id="KW-0325">Glycoprotein</keyword>
<evidence type="ECO:0000256" key="2">
    <source>
        <dbReference type="ARBA" id="ARBA00022692"/>
    </source>
</evidence>
<name>A0A061AUV9_CYBFA</name>
<dbReference type="GO" id="GO:0016020">
    <property type="term" value="C:membrane"/>
    <property type="evidence" value="ECO:0007669"/>
    <property type="project" value="UniProtKB-SubCell"/>
</dbReference>
<evidence type="ECO:0000256" key="9">
    <source>
        <dbReference type="ARBA" id="ARBA00039865"/>
    </source>
</evidence>
<protein>
    <recommendedName>
        <fullName evidence="9">Maintenance of telomere capping protein 6</fullName>
    </recommendedName>
</protein>
<evidence type="ECO:0000313" key="13">
    <source>
        <dbReference type="EMBL" id="CDR39168.1"/>
    </source>
</evidence>
<evidence type="ECO:0000256" key="5">
    <source>
        <dbReference type="ARBA" id="ARBA00023136"/>
    </source>
</evidence>
<feature type="signal peptide" evidence="11">
    <location>
        <begin position="1"/>
        <end position="20"/>
    </location>
</feature>
<keyword evidence="3 11" id="KW-0732">Signal</keyword>
<dbReference type="InterPro" id="IPR057530">
    <property type="entry name" value="TIM-barrel_MTC6"/>
</dbReference>
<evidence type="ECO:0000256" key="7">
    <source>
        <dbReference type="ARBA" id="ARBA00037703"/>
    </source>
</evidence>
<keyword evidence="5 10" id="KW-0472">Membrane</keyword>
<keyword evidence="2 10" id="KW-0812">Transmembrane</keyword>
<dbReference type="PANTHER" id="PTHR35518">
    <property type="entry name" value="MAINTENANCE OF TELOMOERE CAPPING"/>
    <property type="match status" value="1"/>
</dbReference>
<dbReference type="PANTHER" id="PTHR35518:SF2">
    <property type="entry name" value="MAINTENANCE OF TELOMERE CAPPING PROTEIN 6"/>
    <property type="match status" value="1"/>
</dbReference>
<evidence type="ECO:0000256" key="10">
    <source>
        <dbReference type="SAM" id="Phobius"/>
    </source>
</evidence>
<comment type="similarity">
    <text evidence="8">Belongs to the MTC6 family.</text>
</comment>
<dbReference type="OrthoDB" id="5573651at2759"/>
<comment type="function">
    <text evidence="7">May be involved in telomere capping.</text>
</comment>
<accession>A0A061AUV9</accession>
<feature type="chain" id="PRO_5015026805" description="Maintenance of telomere capping protein 6" evidence="11">
    <location>
        <begin position="21"/>
        <end position="552"/>
    </location>
</feature>